<organism evidence="1">
    <name type="scientific">Phytophthora nicotianae</name>
    <name type="common">Potato buckeye rot agent</name>
    <name type="synonym">Phytophthora parasitica</name>
    <dbReference type="NCBI Taxonomy" id="4792"/>
    <lineage>
        <taxon>Eukaryota</taxon>
        <taxon>Sar</taxon>
        <taxon>Stramenopiles</taxon>
        <taxon>Oomycota</taxon>
        <taxon>Peronosporomycetes</taxon>
        <taxon>Peronosporales</taxon>
        <taxon>Peronosporaceae</taxon>
        <taxon>Phytophthora</taxon>
    </lineage>
</organism>
<protein>
    <submittedName>
        <fullName evidence="1">Uncharacterized protein</fullName>
    </submittedName>
</protein>
<sequence>MNIPNKAISGSYRISDVVEWIRDGEYESLYEFHRSIGIPKKHPYGDLKKAIDPVPVFGFNFGIYDINLIKNDLFTVLGVNNIKSVIKNPSYMCISTSNFNLPDILNYAPAGMSYEKYLSTYIRGCKCEYKIRCICGLSKGVFPYEYIKIFEVINETSIHRSLRLIVPSVEQRSVTQTMSAGNSFENITG</sequence>
<proteinExistence type="predicted"/>
<reference evidence="1" key="1">
    <citation type="submission" date="2013-11" db="EMBL/GenBank/DDBJ databases">
        <title>The Genome Sequence of Phytophthora parasitica CJ02B3.</title>
        <authorList>
            <consortium name="The Broad Institute Genomics Platform"/>
            <person name="Russ C."/>
            <person name="Tyler B."/>
            <person name="Panabieres F."/>
            <person name="Shan W."/>
            <person name="Tripathy S."/>
            <person name="Grunwald N."/>
            <person name="Machado M."/>
            <person name="Johnson C.S."/>
            <person name="Arredondo F."/>
            <person name="Hong C."/>
            <person name="Coffey M."/>
            <person name="Young S.K."/>
            <person name="Zeng Q."/>
            <person name="Gargeya S."/>
            <person name="Fitzgerald M."/>
            <person name="Abouelleil A."/>
            <person name="Alvarado L."/>
            <person name="Chapman S.B."/>
            <person name="Gainer-Dewar J."/>
            <person name="Goldberg J."/>
            <person name="Griggs A."/>
            <person name="Gujja S."/>
            <person name="Hansen M."/>
            <person name="Howarth C."/>
            <person name="Imamovic A."/>
            <person name="Ireland A."/>
            <person name="Larimer J."/>
            <person name="McCowan C."/>
            <person name="Murphy C."/>
            <person name="Pearson M."/>
            <person name="Poon T.W."/>
            <person name="Priest M."/>
            <person name="Roberts A."/>
            <person name="Saif S."/>
            <person name="Shea T."/>
            <person name="Sykes S."/>
            <person name="Wortman J."/>
            <person name="Nusbaum C."/>
            <person name="Birren B."/>
        </authorList>
    </citation>
    <scope>NUCLEOTIDE SEQUENCE [LARGE SCALE GENOMIC DNA]</scope>
    <source>
        <strain evidence="1">CJ02B3</strain>
    </source>
</reference>
<gene>
    <name evidence="1" type="ORF">L915_19406</name>
</gene>
<dbReference type="VEuPathDB" id="FungiDB:PPTG_24203"/>
<accession>W2FUF5</accession>
<evidence type="ECO:0000313" key="1">
    <source>
        <dbReference type="EMBL" id="ETK73695.1"/>
    </source>
</evidence>
<dbReference type="AlphaFoldDB" id="W2FUF5"/>
<dbReference type="Proteomes" id="UP000053236">
    <property type="component" value="Unassembled WGS sequence"/>
</dbReference>
<dbReference type="EMBL" id="KI689247">
    <property type="protein sequence ID" value="ETK73695.1"/>
    <property type="molecule type" value="Genomic_DNA"/>
</dbReference>
<name>W2FUF5_PHYNI</name>